<comment type="caution">
    <text evidence="2">The sequence shown here is derived from an EMBL/GenBank/DDBJ whole genome shotgun (WGS) entry which is preliminary data.</text>
</comment>
<keyword evidence="1" id="KW-0812">Transmembrane</keyword>
<feature type="transmembrane region" description="Helical" evidence="1">
    <location>
        <begin position="223"/>
        <end position="246"/>
    </location>
</feature>
<evidence type="ECO:0000256" key="1">
    <source>
        <dbReference type="SAM" id="Phobius"/>
    </source>
</evidence>
<keyword evidence="1" id="KW-0472">Membrane</keyword>
<feature type="transmembrane region" description="Helical" evidence="1">
    <location>
        <begin position="189"/>
        <end position="211"/>
    </location>
</feature>
<feature type="transmembrane region" description="Helical" evidence="1">
    <location>
        <begin position="380"/>
        <end position="397"/>
    </location>
</feature>
<sequence length="582" mass="63041">MMQHARPLLTCWSVHKLYVAAETDLLVRALGALVLDATPAVAAAVATTRYTMYARVGVPPDPCAGDGSTGGVTGAVRGSFSLYEENGCARRRRLNAASPEDRMRLNMFSQLVDTILSAVLFLGLVVVLHFLILLLWRKCVNRKYYKKYAAAEEVSRRAAKGGAAAPQQVLHFKGLPPALVPPNLEISAFLIFCPGLVEASMAILGASFGGVGYAEDEELHVTLASFVLAFVAAFFALQLCRLVLFWHHHSRTLWKKSNKPSHHSEVTDAVLFLISRVYKPKARERGDFDLPPEKIREPERTEQILGQYLGCSCLCRGGLRELRTEPTASWQRLRTWLADSSGGSRNGVLYVYVQSLLQVFIAFNVGAFEYSKLPGHESLLSIQLALILTLIILAALWSSMGYAKDRLQGVVVSCAYLFEGLSLCVMFSAPTGQDAVDEAKNLANVAHGFMMSAVALPLALSIYDCTLAPAFVFIRHHDGTPAEIAWAITRALLLFPLEIANIFLGMCDSALEVATSMEATVQESVLAEKSSVQFEPSSGAAAPSSAQAANAPSAVPITCDTKQSAAPAGAEDIWVNFAELEA</sequence>
<organism evidence="2 3">
    <name type="scientific">Prymnesium parvum</name>
    <name type="common">Toxic golden alga</name>
    <dbReference type="NCBI Taxonomy" id="97485"/>
    <lineage>
        <taxon>Eukaryota</taxon>
        <taxon>Haptista</taxon>
        <taxon>Haptophyta</taxon>
        <taxon>Prymnesiophyceae</taxon>
        <taxon>Prymnesiales</taxon>
        <taxon>Prymnesiaceae</taxon>
        <taxon>Prymnesium</taxon>
    </lineage>
</organism>
<name>A0AB34ILM3_PRYPA</name>
<evidence type="ECO:0000313" key="3">
    <source>
        <dbReference type="Proteomes" id="UP001515480"/>
    </source>
</evidence>
<protein>
    <recommendedName>
        <fullName evidence="4">Protein RFT1 homolog</fullName>
    </recommendedName>
</protein>
<feature type="transmembrane region" description="Helical" evidence="1">
    <location>
        <begin position="349"/>
        <end position="368"/>
    </location>
</feature>
<evidence type="ECO:0000313" key="2">
    <source>
        <dbReference type="EMBL" id="KAL1500384.1"/>
    </source>
</evidence>
<reference evidence="2 3" key="1">
    <citation type="journal article" date="2024" name="Science">
        <title>Giant polyketide synthase enzymes in the biosynthesis of giant marine polyether toxins.</title>
        <authorList>
            <person name="Fallon T.R."/>
            <person name="Shende V.V."/>
            <person name="Wierzbicki I.H."/>
            <person name="Pendleton A.L."/>
            <person name="Watervoot N.F."/>
            <person name="Auber R.P."/>
            <person name="Gonzalez D.J."/>
            <person name="Wisecaver J.H."/>
            <person name="Moore B.S."/>
        </authorList>
    </citation>
    <scope>NUCLEOTIDE SEQUENCE [LARGE SCALE GENOMIC DNA]</scope>
    <source>
        <strain evidence="2 3">12B1</strain>
    </source>
</reference>
<proteinExistence type="predicted"/>
<feature type="transmembrane region" description="Helical" evidence="1">
    <location>
        <begin position="449"/>
        <end position="472"/>
    </location>
</feature>
<accession>A0AB34ILM3</accession>
<dbReference type="Proteomes" id="UP001515480">
    <property type="component" value="Unassembled WGS sequence"/>
</dbReference>
<dbReference type="EMBL" id="JBGBPQ010000023">
    <property type="protein sequence ID" value="KAL1500384.1"/>
    <property type="molecule type" value="Genomic_DNA"/>
</dbReference>
<feature type="transmembrane region" description="Helical" evidence="1">
    <location>
        <begin position="409"/>
        <end position="429"/>
    </location>
</feature>
<keyword evidence="1" id="KW-1133">Transmembrane helix</keyword>
<gene>
    <name evidence="2" type="ORF">AB1Y20_013041</name>
</gene>
<dbReference type="AlphaFoldDB" id="A0AB34ILM3"/>
<keyword evidence="3" id="KW-1185">Reference proteome</keyword>
<feature type="transmembrane region" description="Helical" evidence="1">
    <location>
        <begin position="115"/>
        <end position="136"/>
    </location>
</feature>
<evidence type="ECO:0008006" key="4">
    <source>
        <dbReference type="Google" id="ProtNLM"/>
    </source>
</evidence>